<comment type="caution">
    <text evidence="2">The sequence shown here is derived from an EMBL/GenBank/DDBJ whole genome shotgun (WGS) entry which is preliminary data.</text>
</comment>
<dbReference type="EMBL" id="ML996361">
    <property type="protein sequence ID" value="KAF2727033.1"/>
    <property type="molecule type" value="Genomic_DNA"/>
</dbReference>
<keyword evidence="1" id="KW-0472">Membrane</keyword>
<dbReference type="AlphaFoldDB" id="A0A9P4UVQ2"/>
<sequence>MTFLFDLPSDTSPRLRWLQILQFSVTIFTIIATFLAAVVPSKTKAFTFSLLYGLILSSFTTTFILYREQAAARAGALTKDKYAKYQLYKMVAAVVMNIVAFIAGTVTVVATGEGQAKGPNEQGLWIHGVKVTTWHSFILGAQALNWVFLWASLLYSCCMTGKKQGPIRLGDEESAPREYVDETGDDEAIARQLQAEDRNWQ</sequence>
<gene>
    <name evidence="2" type="ORF">EJ04DRAFT_452171</name>
</gene>
<protein>
    <submittedName>
        <fullName evidence="2">Uncharacterized protein</fullName>
    </submittedName>
</protein>
<evidence type="ECO:0000313" key="3">
    <source>
        <dbReference type="Proteomes" id="UP000799444"/>
    </source>
</evidence>
<dbReference type="Proteomes" id="UP000799444">
    <property type="component" value="Unassembled WGS sequence"/>
</dbReference>
<keyword evidence="3" id="KW-1185">Reference proteome</keyword>
<reference evidence="2" key="1">
    <citation type="journal article" date="2020" name="Stud. Mycol.">
        <title>101 Dothideomycetes genomes: a test case for predicting lifestyles and emergence of pathogens.</title>
        <authorList>
            <person name="Haridas S."/>
            <person name="Albert R."/>
            <person name="Binder M."/>
            <person name="Bloem J."/>
            <person name="Labutti K."/>
            <person name="Salamov A."/>
            <person name="Andreopoulos B."/>
            <person name="Baker S."/>
            <person name="Barry K."/>
            <person name="Bills G."/>
            <person name="Bluhm B."/>
            <person name="Cannon C."/>
            <person name="Castanera R."/>
            <person name="Culley D."/>
            <person name="Daum C."/>
            <person name="Ezra D."/>
            <person name="Gonzalez J."/>
            <person name="Henrissat B."/>
            <person name="Kuo A."/>
            <person name="Liang C."/>
            <person name="Lipzen A."/>
            <person name="Lutzoni F."/>
            <person name="Magnuson J."/>
            <person name="Mondo S."/>
            <person name="Nolan M."/>
            <person name="Ohm R."/>
            <person name="Pangilinan J."/>
            <person name="Park H.-J."/>
            <person name="Ramirez L."/>
            <person name="Alfaro M."/>
            <person name="Sun H."/>
            <person name="Tritt A."/>
            <person name="Yoshinaga Y."/>
            <person name="Zwiers L.-H."/>
            <person name="Turgeon B."/>
            <person name="Goodwin S."/>
            <person name="Spatafora J."/>
            <person name="Crous P."/>
            <person name="Grigoriev I."/>
        </authorList>
    </citation>
    <scope>NUCLEOTIDE SEQUENCE</scope>
    <source>
        <strain evidence="2">CBS 125425</strain>
    </source>
</reference>
<name>A0A9P4UVQ2_9PLEO</name>
<organism evidence="2 3">
    <name type="scientific">Polyplosphaeria fusca</name>
    <dbReference type="NCBI Taxonomy" id="682080"/>
    <lineage>
        <taxon>Eukaryota</taxon>
        <taxon>Fungi</taxon>
        <taxon>Dikarya</taxon>
        <taxon>Ascomycota</taxon>
        <taxon>Pezizomycotina</taxon>
        <taxon>Dothideomycetes</taxon>
        <taxon>Pleosporomycetidae</taxon>
        <taxon>Pleosporales</taxon>
        <taxon>Tetraplosphaeriaceae</taxon>
        <taxon>Polyplosphaeria</taxon>
    </lineage>
</organism>
<evidence type="ECO:0000256" key="1">
    <source>
        <dbReference type="SAM" id="Phobius"/>
    </source>
</evidence>
<feature type="transmembrane region" description="Helical" evidence="1">
    <location>
        <begin position="132"/>
        <end position="155"/>
    </location>
</feature>
<feature type="transmembrane region" description="Helical" evidence="1">
    <location>
        <begin position="87"/>
        <end position="112"/>
    </location>
</feature>
<keyword evidence="1" id="KW-0812">Transmembrane</keyword>
<feature type="transmembrane region" description="Helical" evidence="1">
    <location>
        <begin position="20"/>
        <end position="39"/>
    </location>
</feature>
<keyword evidence="1" id="KW-1133">Transmembrane helix</keyword>
<accession>A0A9P4UVQ2</accession>
<dbReference type="OrthoDB" id="3751104at2759"/>
<proteinExistence type="predicted"/>
<feature type="transmembrane region" description="Helical" evidence="1">
    <location>
        <begin position="45"/>
        <end position="66"/>
    </location>
</feature>
<evidence type="ECO:0000313" key="2">
    <source>
        <dbReference type="EMBL" id="KAF2727033.1"/>
    </source>
</evidence>